<organism evidence="1 2">
    <name type="scientific">Paspalum notatum var. saurae</name>
    <dbReference type="NCBI Taxonomy" id="547442"/>
    <lineage>
        <taxon>Eukaryota</taxon>
        <taxon>Viridiplantae</taxon>
        <taxon>Streptophyta</taxon>
        <taxon>Embryophyta</taxon>
        <taxon>Tracheophyta</taxon>
        <taxon>Spermatophyta</taxon>
        <taxon>Magnoliopsida</taxon>
        <taxon>Liliopsida</taxon>
        <taxon>Poales</taxon>
        <taxon>Poaceae</taxon>
        <taxon>PACMAD clade</taxon>
        <taxon>Panicoideae</taxon>
        <taxon>Andropogonodae</taxon>
        <taxon>Paspaleae</taxon>
        <taxon>Paspalinae</taxon>
        <taxon>Paspalum</taxon>
    </lineage>
</organism>
<reference evidence="1 2" key="1">
    <citation type="submission" date="2024-02" db="EMBL/GenBank/DDBJ databases">
        <title>High-quality chromosome-scale genome assembly of Pensacola bahiagrass (Paspalum notatum Flugge var. saurae).</title>
        <authorList>
            <person name="Vega J.M."/>
            <person name="Podio M."/>
            <person name="Orjuela J."/>
            <person name="Siena L.A."/>
            <person name="Pessino S.C."/>
            <person name="Combes M.C."/>
            <person name="Mariac C."/>
            <person name="Albertini E."/>
            <person name="Pupilli F."/>
            <person name="Ortiz J.P.A."/>
            <person name="Leblanc O."/>
        </authorList>
    </citation>
    <scope>NUCLEOTIDE SEQUENCE [LARGE SCALE GENOMIC DNA]</scope>
    <source>
        <strain evidence="1">R1</strain>
        <tissue evidence="1">Leaf</tissue>
    </source>
</reference>
<dbReference type="InterPro" id="IPR007750">
    <property type="entry name" value="DUF674"/>
</dbReference>
<sequence length="544" mass="58657">MKLLVDTKAQRVLYAEAGKDVVDFLLSLLTLPVGTPLYGSVDSYVRSAAAKDALLSPAGGYDNAAANKLLRLPSSEATSSTDELYRCNTGFTSYTECRSLLTRVYGERCRRKNCGGKMTVAMRPVDSSNGSAAPASDGAGGGAGFVRAGVTYAVMDDLEVAPMSAAFSGGIDLLDTFGVTGIGMLQQKTVQLGHAEGLEILRVSLQSKTVLTDELLLPLLQLRLLLPLLLLPPRPRLGWQDDGQGRPGRRRPVFPTHTVKGFSIMPCMVEEMVKRDYTSRLVRDAFCLYCAKSFCTDVCSHHDHHRRLDLPGDVVLRLERRRGRPCVRCTGTEWWTSHMDMALGDPVHKGVDDQGRYYELLPLLSPNAKSTTLSMKLLIDIKGQRVLYAEAGKDVVDFLFSLLTLPVGTVVKILSKDAMVGSIGNLYGSVEKLDETYVRSADAKGALLAPAGGFDGGKLLQLPEPEPPAEFYRCCYDSYTQCQTYMSNVSGTRCQFNNCGGKMTRKMILVVDSSRASGGVAAAGAAAQPAGHAGGKGFVQGVVT</sequence>
<dbReference type="PANTHER" id="PTHR33103:SF52">
    <property type="entry name" value="OS01G0154100 PROTEIN"/>
    <property type="match status" value="1"/>
</dbReference>
<dbReference type="PANTHER" id="PTHR33103">
    <property type="entry name" value="OS01G0153900 PROTEIN"/>
    <property type="match status" value="1"/>
</dbReference>
<keyword evidence="2" id="KW-1185">Reference proteome</keyword>
<dbReference type="AlphaFoldDB" id="A0AAQ3TH18"/>
<proteinExistence type="predicted"/>
<protein>
    <submittedName>
        <fullName evidence="1">Uncharacterized protein</fullName>
    </submittedName>
</protein>
<accession>A0AAQ3TH18</accession>
<dbReference type="EMBL" id="CP144748">
    <property type="protein sequence ID" value="WVZ72335.1"/>
    <property type="molecule type" value="Genomic_DNA"/>
</dbReference>
<dbReference type="Pfam" id="PF05056">
    <property type="entry name" value="DUF674"/>
    <property type="match status" value="2"/>
</dbReference>
<gene>
    <name evidence="1" type="ORF">U9M48_020811</name>
</gene>
<evidence type="ECO:0000313" key="1">
    <source>
        <dbReference type="EMBL" id="WVZ72335.1"/>
    </source>
</evidence>
<name>A0AAQ3TH18_PASNO</name>
<dbReference type="Proteomes" id="UP001341281">
    <property type="component" value="Chromosome 04"/>
</dbReference>
<evidence type="ECO:0000313" key="2">
    <source>
        <dbReference type="Proteomes" id="UP001341281"/>
    </source>
</evidence>